<dbReference type="GO" id="GO:0008235">
    <property type="term" value="F:metalloexopeptidase activity"/>
    <property type="evidence" value="ECO:0007669"/>
    <property type="project" value="TreeGrafter"/>
</dbReference>
<dbReference type="SUPFAM" id="SSF54001">
    <property type="entry name" value="Cysteine proteinases"/>
    <property type="match status" value="1"/>
</dbReference>
<proteinExistence type="inferred from homology"/>
<evidence type="ECO:0000256" key="1">
    <source>
        <dbReference type="ARBA" id="ARBA00007074"/>
    </source>
</evidence>
<dbReference type="PANTHER" id="PTHR34858:SF1">
    <property type="entry name" value="CYSO-CYSTEINE PEPTIDASE"/>
    <property type="match status" value="1"/>
</dbReference>
<dbReference type="EMBL" id="UHIC01000001">
    <property type="protein sequence ID" value="SUO95285.1"/>
    <property type="molecule type" value="Genomic_DNA"/>
</dbReference>
<keyword evidence="2" id="KW-0645">Protease</keyword>
<dbReference type="InterPro" id="IPR051929">
    <property type="entry name" value="VirAsm_ModProt"/>
</dbReference>
<evidence type="ECO:0000259" key="8">
    <source>
        <dbReference type="PROSITE" id="PS51935"/>
    </source>
</evidence>
<dbReference type="InterPro" id="IPR000064">
    <property type="entry name" value="NLP_P60_dom"/>
</dbReference>
<keyword evidence="4" id="KW-0378">Hydrolase</keyword>
<keyword evidence="3" id="KW-0479">Metal-binding</keyword>
<dbReference type="Proteomes" id="UP000254601">
    <property type="component" value="Unassembled WGS sequence"/>
</dbReference>
<evidence type="ECO:0000256" key="3">
    <source>
        <dbReference type="ARBA" id="ARBA00022723"/>
    </source>
</evidence>
<dbReference type="PANTHER" id="PTHR34858">
    <property type="entry name" value="CYSO-CYSTEINE PEPTIDASE"/>
    <property type="match status" value="1"/>
</dbReference>
<dbReference type="GO" id="GO:0008234">
    <property type="term" value="F:cysteine-type peptidase activity"/>
    <property type="evidence" value="ECO:0007669"/>
    <property type="project" value="UniProtKB-KW"/>
</dbReference>
<evidence type="ECO:0000313" key="10">
    <source>
        <dbReference type="Proteomes" id="UP000254601"/>
    </source>
</evidence>
<evidence type="ECO:0000256" key="6">
    <source>
        <dbReference type="ARBA" id="ARBA00022833"/>
    </source>
</evidence>
<evidence type="ECO:0000256" key="4">
    <source>
        <dbReference type="ARBA" id="ARBA00022801"/>
    </source>
</evidence>
<dbReference type="RefSeq" id="WP_072576168.1">
    <property type="nucleotide sequence ID" value="NZ_LWHB01000054.1"/>
</dbReference>
<dbReference type="PROSITE" id="PS51935">
    <property type="entry name" value="NLPC_P60"/>
    <property type="match status" value="1"/>
</dbReference>
<reference evidence="9 10" key="1">
    <citation type="submission" date="2018-06" db="EMBL/GenBank/DDBJ databases">
        <authorList>
            <consortium name="Pathogen Informatics"/>
            <person name="Doyle S."/>
        </authorList>
    </citation>
    <scope>NUCLEOTIDE SEQUENCE [LARGE SCALE GENOMIC DNA]</scope>
    <source>
        <strain evidence="9 10">NCTC13337</strain>
    </source>
</reference>
<dbReference type="Gene3D" id="3.90.1720.10">
    <property type="entry name" value="endopeptidase domain like (from Nostoc punctiforme)"/>
    <property type="match status" value="1"/>
</dbReference>
<dbReference type="InterPro" id="IPR038765">
    <property type="entry name" value="Papain-like_cys_pep_sf"/>
</dbReference>
<dbReference type="SUPFAM" id="SSF102712">
    <property type="entry name" value="JAB1/MPN domain"/>
    <property type="match status" value="1"/>
</dbReference>
<dbReference type="Pfam" id="PF00877">
    <property type="entry name" value="NLPC_P60"/>
    <property type="match status" value="1"/>
</dbReference>
<keyword evidence="10" id="KW-1185">Reference proteome</keyword>
<dbReference type="AlphaFoldDB" id="A0A380MRU3"/>
<dbReference type="GO" id="GO:0008270">
    <property type="term" value="F:zinc ion binding"/>
    <property type="evidence" value="ECO:0007669"/>
    <property type="project" value="TreeGrafter"/>
</dbReference>
<feature type="domain" description="NlpC/P60" evidence="8">
    <location>
        <begin position="74"/>
        <end position="209"/>
    </location>
</feature>
<dbReference type="Pfam" id="PF14464">
    <property type="entry name" value="Prok-JAB"/>
    <property type="match status" value="1"/>
</dbReference>
<evidence type="ECO:0000256" key="7">
    <source>
        <dbReference type="ARBA" id="ARBA00023049"/>
    </source>
</evidence>
<accession>A0A380MRU3</accession>
<keyword evidence="5" id="KW-0788">Thiol protease</keyword>
<keyword evidence="6" id="KW-0862">Zinc</keyword>
<protein>
    <submittedName>
        <fullName evidence="9">NlpC/P60 family</fullName>
    </submittedName>
</protein>
<dbReference type="OrthoDB" id="1494599at2"/>
<sequence>MTPIEHAAQYPNEEICGIMVGDKYYPAKNTAKDKKNNFRIAKKDWRADATAIVHSHPDGYRYLSTADRQQQVLTGLPYHLIAGGECYVYRCCPLLRGREFVYGKADCYALLRDAYMLAGIDLPERQRTDIESDSKAERFKNELPTGSFFVVSDLQPGDIMLSNVGGHANHVGVYLGDDQVLHHPAGQLSRIEPVGSGWMRYVESIWRHPEMSAEKVEAIKNDLEAYTWQR</sequence>
<keyword evidence="7" id="KW-0482">Metalloprotease</keyword>
<name>A0A380MRU3_9GAMM</name>
<dbReference type="InterPro" id="IPR028090">
    <property type="entry name" value="JAB_dom_prok"/>
</dbReference>
<dbReference type="GO" id="GO:0006508">
    <property type="term" value="P:proteolysis"/>
    <property type="evidence" value="ECO:0007669"/>
    <property type="project" value="UniProtKB-KW"/>
</dbReference>
<evidence type="ECO:0000313" key="9">
    <source>
        <dbReference type="EMBL" id="SUO95285.1"/>
    </source>
</evidence>
<comment type="similarity">
    <text evidence="1">Belongs to the peptidase C40 family.</text>
</comment>
<organism evidence="9 10">
    <name type="scientific">Suttonella ornithocola</name>
    <dbReference type="NCBI Taxonomy" id="279832"/>
    <lineage>
        <taxon>Bacteria</taxon>
        <taxon>Pseudomonadati</taxon>
        <taxon>Pseudomonadota</taxon>
        <taxon>Gammaproteobacteria</taxon>
        <taxon>Cardiobacteriales</taxon>
        <taxon>Cardiobacteriaceae</taxon>
        <taxon>Suttonella</taxon>
    </lineage>
</organism>
<evidence type="ECO:0000256" key="2">
    <source>
        <dbReference type="ARBA" id="ARBA00022670"/>
    </source>
</evidence>
<evidence type="ECO:0000256" key="5">
    <source>
        <dbReference type="ARBA" id="ARBA00022807"/>
    </source>
</evidence>
<gene>
    <name evidence="9" type="ORF">NCTC13337_01197</name>
</gene>